<evidence type="ECO:0000313" key="3">
    <source>
        <dbReference type="Proteomes" id="UP000545507"/>
    </source>
</evidence>
<feature type="region of interest" description="Disordered" evidence="1">
    <location>
        <begin position="196"/>
        <end position="223"/>
    </location>
</feature>
<gene>
    <name evidence="2" type="ORF">F3K02_20675</name>
</gene>
<evidence type="ECO:0008006" key="4">
    <source>
        <dbReference type="Google" id="ProtNLM"/>
    </source>
</evidence>
<sequence length="306" mass="34585">MNTSVGESWRSQLAGACQPGIIAVRVGRLAMVLTLGLALAACSTLRLGYSQGPNLTYWWLDSHVDFDNGQSARVREDIDGLFAWHRSSELPAYADLLRRWQRMAPLDLTASQACGEFDTVRARFNTVLERSVDPLARLALQLSPAQLDHLERHHRKSNQTFEKDFLQGSPEQRLDRRLERAIERYERLYGPLTPAQQSLVREQLQRSPWDPQRTQAERERRQADQLQTVRRAQANPSAAAQAVRDLMIRITTSPTPGYNTYNQQLVQSGCAQFANLHNSTTPAQRAHAVQTLQTYQDDLRALAGAL</sequence>
<organism evidence="2 3">
    <name type="scientific">Hydrogenophaga aromaticivorans</name>
    <dbReference type="NCBI Taxonomy" id="2610898"/>
    <lineage>
        <taxon>Bacteria</taxon>
        <taxon>Pseudomonadati</taxon>
        <taxon>Pseudomonadota</taxon>
        <taxon>Betaproteobacteria</taxon>
        <taxon>Burkholderiales</taxon>
        <taxon>Comamonadaceae</taxon>
        <taxon>Hydrogenophaga</taxon>
    </lineage>
</organism>
<dbReference type="AlphaFoldDB" id="A0A7Y8GZB8"/>
<accession>A0A7Y8GZB8</accession>
<dbReference type="Pfam" id="PF19795">
    <property type="entry name" value="DUF6279"/>
    <property type="match status" value="1"/>
</dbReference>
<evidence type="ECO:0000256" key="1">
    <source>
        <dbReference type="SAM" id="MobiDB-lite"/>
    </source>
</evidence>
<proteinExistence type="predicted"/>
<evidence type="ECO:0000313" key="2">
    <source>
        <dbReference type="EMBL" id="NWF47647.1"/>
    </source>
</evidence>
<protein>
    <recommendedName>
        <fullName evidence="4">Lipoprotein</fullName>
    </recommendedName>
</protein>
<keyword evidence="3" id="KW-1185">Reference proteome</keyword>
<dbReference type="RefSeq" id="WP_177137509.1">
    <property type="nucleotide sequence ID" value="NZ_VYGV01000016.1"/>
</dbReference>
<dbReference type="Proteomes" id="UP000545507">
    <property type="component" value="Unassembled WGS sequence"/>
</dbReference>
<name>A0A7Y8GZB8_9BURK</name>
<dbReference type="EMBL" id="VYGV01000016">
    <property type="protein sequence ID" value="NWF47647.1"/>
    <property type="molecule type" value="Genomic_DNA"/>
</dbReference>
<comment type="caution">
    <text evidence="2">The sequence shown here is derived from an EMBL/GenBank/DDBJ whole genome shotgun (WGS) entry which is preliminary data.</text>
</comment>
<reference evidence="2 3" key="1">
    <citation type="submission" date="2019-09" db="EMBL/GenBank/DDBJ databases">
        <title>Hydrogenophaga aromatica sp. nov., isolated from a para-xylene-degrading enrichment culture.</title>
        <authorList>
            <person name="Tancsics A."/>
            <person name="Banerjee S."/>
        </authorList>
    </citation>
    <scope>NUCLEOTIDE SEQUENCE [LARGE SCALE GENOMIC DNA]</scope>
    <source>
        <strain evidence="2 3">D2P1</strain>
    </source>
</reference>